<feature type="transmembrane region" description="Helical" evidence="1">
    <location>
        <begin position="69"/>
        <end position="91"/>
    </location>
</feature>
<dbReference type="Proteomes" id="UP001200513">
    <property type="component" value="Chromosome"/>
</dbReference>
<keyword evidence="1" id="KW-1133">Transmembrane helix</keyword>
<organism evidence="2">
    <name type="scientific">Candidatus Heimdallarchaeum endolithica</name>
    <dbReference type="NCBI Taxonomy" id="2876572"/>
    <lineage>
        <taxon>Archaea</taxon>
        <taxon>Promethearchaeati</taxon>
        <taxon>Candidatus Heimdallarchaeota</taxon>
        <taxon>Candidatus Heimdallarchaeia (ex Rinke et al. 2021) (nom. nud.)</taxon>
        <taxon>Candidatus Heimdallarchaeales</taxon>
        <taxon>Candidatus Heimdallarchaeaceae</taxon>
        <taxon>Candidatus Heimdallarchaeum</taxon>
    </lineage>
</organism>
<name>A0A9Y1FM36_9ARCH</name>
<feature type="transmembrane region" description="Helical" evidence="1">
    <location>
        <begin position="36"/>
        <end position="57"/>
    </location>
</feature>
<dbReference type="EMBL" id="CP084167">
    <property type="protein sequence ID" value="UJG42267.1"/>
    <property type="molecule type" value="Genomic_DNA"/>
</dbReference>
<dbReference type="AlphaFoldDB" id="A0A9Y1FM36"/>
<sequence>MIWTSLVYITSAISILLIVIFSMLKYQFQISSQAFYYFLSMLIFLIIWFIADLGLIIASNSRNSNLARIFSKLGTTFSMVAMISVVFYTQFLTSKEFFNSPHVVISSFLLGGVIALTLSPAYDIQEAIVDSTNIFYIAKVNTSWFIFDTALPLYAGCLLIYYLTRQKKIVPEKHNSALNLMIIGTIISFFGTITIFLSRKVIFIIFDKIILLHVELLAVAIGAVIMLIATIQGGVKAFYYSSKIHSIHIYDNLGMDIYTATFETKRNVSTSIIPGVTSAISVFATDLIGKDVKPNEISFGEYSLMIEAYGEINCFVCVEYPTTNFRKGIQNLIKQIKVNQSHQEISELIEENLAITPIYHKNAS</sequence>
<evidence type="ECO:0000313" key="2">
    <source>
        <dbReference type="EMBL" id="UJG42267.1"/>
    </source>
</evidence>
<feature type="transmembrane region" description="Helical" evidence="1">
    <location>
        <begin position="142"/>
        <end position="164"/>
    </location>
</feature>
<feature type="transmembrane region" description="Helical" evidence="1">
    <location>
        <begin position="209"/>
        <end position="231"/>
    </location>
</feature>
<evidence type="ECO:0000256" key="1">
    <source>
        <dbReference type="SAM" id="Phobius"/>
    </source>
</evidence>
<keyword evidence="1" id="KW-0812">Transmembrane</keyword>
<feature type="transmembrane region" description="Helical" evidence="1">
    <location>
        <begin position="103"/>
        <end position="122"/>
    </location>
</feature>
<gene>
    <name evidence="2" type="ORF">K9W46_07585</name>
</gene>
<reference evidence="2" key="1">
    <citation type="journal article" date="2022" name="Nat. Microbiol.">
        <title>Unique mobile elements and scalable gene flow at the prokaryote-eukaryote boundary revealed by circularized Asgard archaea genomes.</title>
        <authorList>
            <person name="Wu F."/>
            <person name="Speth D.R."/>
            <person name="Philosof A."/>
            <person name="Cremiere A."/>
            <person name="Narayanan A."/>
            <person name="Barco R.A."/>
            <person name="Connon S.A."/>
            <person name="Amend J.P."/>
            <person name="Antoshechkin I.A."/>
            <person name="Orphan V.J."/>
        </authorList>
    </citation>
    <scope>NUCLEOTIDE SEQUENCE</scope>
    <source>
        <strain evidence="2">PR6</strain>
    </source>
</reference>
<protein>
    <submittedName>
        <fullName evidence="2">Uncharacterized protein</fullName>
    </submittedName>
</protein>
<proteinExistence type="predicted"/>
<feature type="transmembrane region" description="Helical" evidence="1">
    <location>
        <begin position="176"/>
        <end position="197"/>
    </location>
</feature>
<accession>A0A9Y1FM36</accession>
<feature type="transmembrane region" description="Helical" evidence="1">
    <location>
        <begin position="6"/>
        <end position="24"/>
    </location>
</feature>
<keyword evidence="1" id="KW-0472">Membrane</keyword>